<keyword evidence="3" id="KW-1185">Reference proteome</keyword>
<dbReference type="OrthoDB" id="2020837at2759"/>
<evidence type="ECO:0000313" key="2">
    <source>
        <dbReference type="EMBL" id="KAA3478906.1"/>
    </source>
</evidence>
<organism evidence="2 3">
    <name type="scientific">Gossypium australe</name>
    <dbReference type="NCBI Taxonomy" id="47621"/>
    <lineage>
        <taxon>Eukaryota</taxon>
        <taxon>Viridiplantae</taxon>
        <taxon>Streptophyta</taxon>
        <taxon>Embryophyta</taxon>
        <taxon>Tracheophyta</taxon>
        <taxon>Spermatophyta</taxon>
        <taxon>Magnoliopsida</taxon>
        <taxon>eudicotyledons</taxon>
        <taxon>Gunneridae</taxon>
        <taxon>Pentapetalae</taxon>
        <taxon>rosids</taxon>
        <taxon>malvids</taxon>
        <taxon>Malvales</taxon>
        <taxon>Malvaceae</taxon>
        <taxon>Malvoideae</taxon>
        <taxon>Gossypium</taxon>
    </lineage>
</organism>
<feature type="region of interest" description="Disordered" evidence="1">
    <location>
        <begin position="1"/>
        <end position="45"/>
    </location>
</feature>
<dbReference type="PANTHER" id="PTHR35130:SF1">
    <property type="entry name" value="MEDIATOR OF RNA POLYMERASE II TRANSCRIPTION SUBUNIT 16"/>
    <property type="match status" value="1"/>
</dbReference>
<dbReference type="InterPro" id="IPR038836">
    <property type="entry name" value="MED16"/>
</dbReference>
<reference evidence="3" key="1">
    <citation type="journal article" date="2019" name="Plant Biotechnol. J.">
        <title>Genome sequencing of the Australian wild diploid species Gossypium australe highlights disease resistance and delayed gland morphogenesis.</title>
        <authorList>
            <person name="Cai Y."/>
            <person name="Cai X."/>
            <person name="Wang Q."/>
            <person name="Wang P."/>
            <person name="Zhang Y."/>
            <person name="Cai C."/>
            <person name="Xu Y."/>
            <person name="Wang K."/>
            <person name="Zhou Z."/>
            <person name="Wang C."/>
            <person name="Geng S."/>
            <person name="Li B."/>
            <person name="Dong Q."/>
            <person name="Hou Y."/>
            <person name="Wang H."/>
            <person name="Ai P."/>
            <person name="Liu Z."/>
            <person name="Yi F."/>
            <person name="Sun M."/>
            <person name="An G."/>
            <person name="Cheng J."/>
            <person name="Zhang Y."/>
            <person name="Shi Q."/>
            <person name="Xie Y."/>
            <person name="Shi X."/>
            <person name="Chang Y."/>
            <person name="Huang F."/>
            <person name="Chen Y."/>
            <person name="Hong S."/>
            <person name="Mi L."/>
            <person name="Sun Q."/>
            <person name="Zhang L."/>
            <person name="Zhou B."/>
            <person name="Peng R."/>
            <person name="Zhang X."/>
            <person name="Liu F."/>
        </authorList>
    </citation>
    <scope>NUCLEOTIDE SEQUENCE [LARGE SCALE GENOMIC DNA]</scope>
    <source>
        <strain evidence="3">cv. PA1801</strain>
    </source>
</reference>
<gene>
    <name evidence="2" type="ORF">EPI10_019474</name>
</gene>
<name>A0A5B6WC49_9ROSI</name>
<proteinExistence type="predicted"/>
<dbReference type="PANTHER" id="PTHR35130">
    <property type="entry name" value="MEDIATOR OF RNA POLYMERASE II TRANSCRIPTION SUBUNIT 16"/>
    <property type="match status" value="1"/>
</dbReference>
<dbReference type="EMBL" id="SMMG02000003">
    <property type="protein sequence ID" value="KAA3478906.1"/>
    <property type="molecule type" value="Genomic_DNA"/>
</dbReference>
<dbReference type="GO" id="GO:0006355">
    <property type="term" value="P:regulation of DNA-templated transcription"/>
    <property type="evidence" value="ECO:0007669"/>
    <property type="project" value="InterPro"/>
</dbReference>
<evidence type="ECO:0000313" key="3">
    <source>
        <dbReference type="Proteomes" id="UP000325315"/>
    </source>
</evidence>
<comment type="caution">
    <text evidence="2">The sequence shown here is derived from an EMBL/GenBank/DDBJ whole genome shotgun (WGS) entry which is preliminary data.</text>
</comment>
<accession>A0A5B6WC49</accession>
<dbReference type="GO" id="GO:0016592">
    <property type="term" value="C:mediator complex"/>
    <property type="evidence" value="ECO:0007669"/>
    <property type="project" value="InterPro"/>
</dbReference>
<dbReference type="Proteomes" id="UP000325315">
    <property type="component" value="Unassembled WGS sequence"/>
</dbReference>
<sequence length="187" mass="19990">MNQQPGLGDNKESEEEPVAQPVDSAVKPGLEKPVGSEPVSGVGEDEVVVASSGKSEDTVMEEDPVNPATVAVAWCGKLNAIACATETCARIPSSNANPPFWIPIQIVIPERPTECAIAVVVVTVDIIGGFRQNPVILQTQNRLLRKNFFLSSLKIQRGGPIFCVFVPSSLQDLFNFIGPSGPLRRVV</sequence>
<protein>
    <submittedName>
        <fullName evidence="2">Mediator of RNA polymerase II transcription subunit 16 isoform X3</fullName>
    </submittedName>
</protein>
<dbReference type="AlphaFoldDB" id="A0A5B6WC49"/>
<evidence type="ECO:0000256" key="1">
    <source>
        <dbReference type="SAM" id="MobiDB-lite"/>
    </source>
</evidence>